<proteinExistence type="inferred from homology"/>
<name>A0ABU7R804_9ACTN</name>
<organism evidence="2 3">
    <name type="scientific">Olsenella absiana</name>
    <dbReference type="NCBI Taxonomy" id="3115222"/>
    <lineage>
        <taxon>Bacteria</taxon>
        <taxon>Bacillati</taxon>
        <taxon>Actinomycetota</taxon>
        <taxon>Coriobacteriia</taxon>
        <taxon>Coriobacteriales</taxon>
        <taxon>Atopobiaceae</taxon>
        <taxon>Olsenella</taxon>
    </lineage>
</organism>
<reference evidence="2 3" key="1">
    <citation type="submission" date="2024-01" db="EMBL/GenBank/DDBJ databases">
        <title>Description of Olsenella sp. nov., isolated from pig feces.</title>
        <authorList>
            <person name="Chang Y.-H."/>
        </authorList>
    </citation>
    <scope>NUCLEOTIDE SEQUENCE [LARGE SCALE GENOMIC DNA]</scope>
    <source>
        <strain evidence="2 3">YH-ols2223</strain>
    </source>
</reference>
<dbReference type="Proteomes" id="UP001332931">
    <property type="component" value="Unassembled WGS sequence"/>
</dbReference>
<comment type="similarity">
    <text evidence="1">Belongs to the asp23 family.</text>
</comment>
<keyword evidence="3" id="KW-1185">Reference proteome</keyword>
<accession>A0ABU7R804</accession>
<comment type="caution">
    <text evidence="2">The sequence shown here is derived from an EMBL/GenBank/DDBJ whole genome shotgun (WGS) entry which is preliminary data.</text>
</comment>
<protein>
    <submittedName>
        <fullName evidence="2">Asp23/Gls24 family envelope stress response protein</fullName>
    </submittedName>
</protein>
<evidence type="ECO:0000313" key="2">
    <source>
        <dbReference type="EMBL" id="MEE6146680.1"/>
    </source>
</evidence>
<sequence>MDSNEIVISGIGVSKGVVSTIVSLAASKVEGVASVGGNDIASNLISVFTQKRTAPEGAVECVVADGRLEVTIHVSVFYGYPFTQLADEVRSAVASAVEEQVGVEVGAVNVCIDSLVFPKE</sequence>
<dbReference type="Pfam" id="PF03780">
    <property type="entry name" value="Asp23"/>
    <property type="match status" value="1"/>
</dbReference>
<dbReference type="PANTHER" id="PTHR34297:SF1">
    <property type="entry name" value="ASP23_GLS24 FAMILY ENVELOPE STRESS RESPONSE PROTEIN"/>
    <property type="match status" value="1"/>
</dbReference>
<evidence type="ECO:0000256" key="1">
    <source>
        <dbReference type="ARBA" id="ARBA00005721"/>
    </source>
</evidence>
<evidence type="ECO:0000313" key="3">
    <source>
        <dbReference type="Proteomes" id="UP001332931"/>
    </source>
</evidence>
<dbReference type="RefSeq" id="WP_330957444.1">
    <property type="nucleotide sequence ID" value="NZ_JAZGJQ010000001.1"/>
</dbReference>
<dbReference type="EMBL" id="JAZGJQ010000001">
    <property type="protein sequence ID" value="MEE6146680.1"/>
    <property type="molecule type" value="Genomic_DNA"/>
</dbReference>
<dbReference type="InterPro" id="IPR005531">
    <property type="entry name" value="Asp23"/>
</dbReference>
<gene>
    <name evidence="2" type="ORF">VXJ25_01515</name>
</gene>
<dbReference type="PANTHER" id="PTHR34297">
    <property type="entry name" value="HYPOTHETICAL CYTOSOLIC PROTEIN-RELATED"/>
    <property type="match status" value="1"/>
</dbReference>